<reference evidence="2 3" key="2">
    <citation type="journal article" date="2021" name="Curr. Genet.">
        <title>Genetic response to nitrogen starvation in the aggressive Eucalyptus foliar pathogen Teratosphaeria destructans.</title>
        <authorList>
            <person name="Havenga M."/>
            <person name="Wingfield B.D."/>
            <person name="Wingfield M.J."/>
            <person name="Dreyer L.L."/>
            <person name="Roets F."/>
            <person name="Aylward J."/>
        </authorList>
    </citation>
    <scope>NUCLEOTIDE SEQUENCE [LARGE SCALE GENOMIC DNA]</scope>
    <source>
        <strain evidence="2">CMW44962</strain>
    </source>
</reference>
<name>A0A9W7SJP7_9PEZI</name>
<proteinExistence type="predicted"/>
<dbReference type="AlphaFoldDB" id="A0A9W7SJP7"/>
<dbReference type="Proteomes" id="UP001138500">
    <property type="component" value="Unassembled WGS sequence"/>
</dbReference>
<evidence type="ECO:0000313" key="3">
    <source>
        <dbReference type="Proteomes" id="UP001138500"/>
    </source>
</evidence>
<accession>A0A9W7SJP7</accession>
<protein>
    <submittedName>
        <fullName evidence="2">Uncharacterized protein</fullName>
    </submittedName>
</protein>
<feature type="region of interest" description="Disordered" evidence="1">
    <location>
        <begin position="1"/>
        <end position="36"/>
    </location>
</feature>
<organism evidence="2 3">
    <name type="scientific">Teratosphaeria destructans</name>
    <dbReference type="NCBI Taxonomy" id="418781"/>
    <lineage>
        <taxon>Eukaryota</taxon>
        <taxon>Fungi</taxon>
        <taxon>Dikarya</taxon>
        <taxon>Ascomycota</taxon>
        <taxon>Pezizomycotina</taxon>
        <taxon>Dothideomycetes</taxon>
        <taxon>Dothideomycetidae</taxon>
        <taxon>Mycosphaerellales</taxon>
        <taxon>Teratosphaeriaceae</taxon>
        <taxon>Teratosphaeria</taxon>
    </lineage>
</organism>
<keyword evidence="3" id="KW-1185">Reference proteome</keyword>
<reference evidence="2 3" key="1">
    <citation type="journal article" date="2018" name="IMA Fungus">
        <title>IMA Genome-F 10: Nine draft genome sequences of Claviceps purpurea s.lat., including C. arundinis, C. humidiphila, and C. cf. spartinae, pseudomolecules for the pitch canker pathogen Fusarium circinatum, draft genome of Davidsoniella eucalypti, Grosmannia galeiformis, Quambalaria eucalypti, and Teratosphaeria destructans.</title>
        <authorList>
            <person name="Wingfield B.D."/>
            <person name="Liu M."/>
            <person name="Nguyen H.D."/>
            <person name="Lane F.A."/>
            <person name="Morgan S.W."/>
            <person name="De Vos L."/>
            <person name="Wilken P.M."/>
            <person name="Duong T.A."/>
            <person name="Aylward J."/>
            <person name="Coetzee M.P."/>
            <person name="Dadej K."/>
            <person name="De Beer Z.W."/>
            <person name="Findlay W."/>
            <person name="Havenga M."/>
            <person name="Kolarik M."/>
            <person name="Menzies J.G."/>
            <person name="Naidoo K."/>
            <person name="Pochopski O."/>
            <person name="Shoukouhi P."/>
            <person name="Santana Q.C."/>
            <person name="Seifert K.A."/>
            <person name="Soal N."/>
            <person name="Steenkamp E.T."/>
            <person name="Tatham C.T."/>
            <person name="van der Nest M.A."/>
            <person name="Wingfield M.J."/>
        </authorList>
    </citation>
    <scope>NUCLEOTIDE SEQUENCE [LARGE SCALE GENOMIC DNA]</scope>
    <source>
        <strain evidence="2">CMW44962</strain>
    </source>
</reference>
<evidence type="ECO:0000313" key="2">
    <source>
        <dbReference type="EMBL" id="KAH9817422.1"/>
    </source>
</evidence>
<comment type="caution">
    <text evidence="2">The sequence shown here is derived from an EMBL/GenBank/DDBJ whole genome shotgun (WGS) entry which is preliminary data.</text>
</comment>
<evidence type="ECO:0000256" key="1">
    <source>
        <dbReference type="SAM" id="MobiDB-lite"/>
    </source>
</evidence>
<gene>
    <name evidence="2" type="ORF">Tdes44962_MAKER10374</name>
</gene>
<sequence length="88" mass="9321">MIQSFSSTPFEYPPFSARGGVSMARPPRSSSDGTTKAVLKAASGTTEENFMMMNEVLTRIGVMMDGGVHRGGRPVLASMTTGMDMRGG</sequence>
<dbReference type="EMBL" id="RIBY02002384">
    <property type="protein sequence ID" value="KAH9817422.1"/>
    <property type="molecule type" value="Genomic_DNA"/>
</dbReference>